<keyword evidence="2" id="KW-1185">Reference proteome</keyword>
<dbReference type="Proteomes" id="UP000711995">
    <property type="component" value="Unassembled WGS sequence"/>
</dbReference>
<organism evidence="1 2">
    <name type="scientific">Entomospira entomophila</name>
    <dbReference type="NCBI Taxonomy" id="2719988"/>
    <lineage>
        <taxon>Bacteria</taxon>
        <taxon>Pseudomonadati</taxon>
        <taxon>Spirochaetota</taxon>
        <taxon>Spirochaetia</taxon>
        <taxon>Spirochaetales</taxon>
        <taxon>Spirochaetaceae</taxon>
        <taxon>Entomospira</taxon>
    </lineage>
</organism>
<accession>A0A968GFB6</accession>
<protein>
    <submittedName>
        <fullName evidence="1">Uncharacterized protein</fullName>
    </submittedName>
</protein>
<evidence type="ECO:0000313" key="1">
    <source>
        <dbReference type="EMBL" id="NIZ41404.1"/>
    </source>
</evidence>
<dbReference type="EMBL" id="JAATLJ010000003">
    <property type="protein sequence ID" value="NIZ41404.1"/>
    <property type="molecule type" value="Genomic_DNA"/>
</dbReference>
<comment type="caution">
    <text evidence="1">The sequence shown here is derived from an EMBL/GenBank/DDBJ whole genome shotgun (WGS) entry which is preliminary data.</text>
</comment>
<dbReference type="RefSeq" id="WP_167701026.1">
    <property type="nucleotide sequence ID" value="NZ_CP118176.1"/>
</dbReference>
<reference evidence="1 2" key="1">
    <citation type="submission" date="2020-03" db="EMBL/GenBank/DDBJ databases">
        <title>Spirochaetal bacteria isolated from arthropods constitute a novel genus Entomospira genus novum within the order Spirochaetales.</title>
        <authorList>
            <person name="Grana-Miraglia L."/>
            <person name="Sikutova S."/>
            <person name="Fingerle V."/>
            <person name="Sing A."/>
            <person name="Castillo-Ramirez S."/>
            <person name="Margos G."/>
            <person name="Rudolf I."/>
        </authorList>
    </citation>
    <scope>NUCLEOTIDE SEQUENCE [LARGE SCALE GENOMIC DNA]</scope>
    <source>
        <strain evidence="1 2">BR193</strain>
    </source>
</reference>
<evidence type="ECO:0000313" key="2">
    <source>
        <dbReference type="Proteomes" id="UP000711995"/>
    </source>
</evidence>
<gene>
    <name evidence="1" type="ORF">HCT14_07780</name>
</gene>
<name>A0A968GFB6_9SPIO</name>
<proteinExistence type="predicted"/>
<sequence>MMPQALTTTQREAILFHIAGSTFSLPLAWLVSEDRTVSNQVQLSEQSHLLPVISSVHNQLILQLEIPVIQVDQHYPTDQLKGYLLTYGQMWSTLKHTLDGIQQSISAKVPFTGISLPASLPLITSYMGDQHYMLAGIIQQFRATYSPKTLQEQWQIVLQGINLTQLRQGIPTLTQALGRVIDASSNAITRRQPVRTLTIS</sequence>
<dbReference type="AlphaFoldDB" id="A0A968GFB6"/>